<reference evidence="2 3" key="1">
    <citation type="submission" date="2015-09" db="EMBL/GenBank/DDBJ databases">
        <title>Host preference determinants of Valsa canker pathogens revealed by comparative genomics.</title>
        <authorList>
            <person name="Yin Z."/>
            <person name="Huang L."/>
        </authorList>
    </citation>
    <scope>NUCLEOTIDE SEQUENCE [LARGE SCALE GENOMIC DNA]</scope>
    <source>
        <strain evidence="2 3">SXYLt</strain>
    </source>
</reference>
<sequence length="632" mass="70246">MPEFYLCPYPTRRDDRPYPRATKTAEYTDLVYKPLCRGKLTMEGYRWMMYLFGSENLANCKLTATDRRLNAFLRGRPGDRDHFRRDLIDEGYTDLHTRDVEYNIYAPLEHFPAYPLGRRITQQEAEEFAERYPIPTWIDRESPVYTDWTLHPKTWRGGRTEEELEDALLMSDDDQNPVDAHLNSSSDEPDSSDSDADFSDHPSPFPIMSSNAGPAGSPHTPSKNRADHTAESIARKRRAAEQPRAAGGKFAKKEKAVATPATKKRSAGKQPACKDRVFTMELTKRDAELIKDGATTVAFVARGITSASEEDLDLWAAQAAESSEDMIRLAERASAAVSDEAPAPVSTRPEAFKQMLWGERAGDSPVAAIEVLSDNDEPERVYQSANLFGEGSSRGAKRVRVVSSSNKADPQSKPTDRETALFYCTLCIQQSVVEERSPAAEFSVNYPAVEAIKNELNVPVAHRITISNVNIPLALIGDMAGFAYVVPASTAKQCVEFCAYIQGKIAELAVENAPIVFVMRTFMHAKRDFGPVNVVMREDGDPNADDTVVDQAATIRAWIAAYGRKLSATIERQYQTRLLAIHSYIETHGIIKAFALTFDELCGLALDVSDEDVEAVFGKGADALEEDLAQRY</sequence>
<comment type="caution">
    <text evidence="2">The sequence shown here is derived from an EMBL/GenBank/DDBJ whole genome shotgun (WGS) entry which is preliminary data.</text>
</comment>
<proteinExistence type="predicted"/>
<dbReference type="Proteomes" id="UP000285146">
    <property type="component" value="Unassembled WGS sequence"/>
</dbReference>
<feature type="compositionally biased region" description="Basic and acidic residues" evidence="1">
    <location>
        <begin position="224"/>
        <end position="234"/>
    </location>
</feature>
<evidence type="ECO:0000313" key="2">
    <source>
        <dbReference type="EMBL" id="ROW08559.1"/>
    </source>
</evidence>
<feature type="compositionally biased region" description="Acidic residues" evidence="1">
    <location>
        <begin position="187"/>
        <end position="197"/>
    </location>
</feature>
<dbReference type="EMBL" id="LKEB01000034">
    <property type="protein sequence ID" value="ROW08559.1"/>
    <property type="molecule type" value="Genomic_DNA"/>
</dbReference>
<organism evidence="2 3">
    <name type="scientific">Cytospora leucostoma</name>
    <dbReference type="NCBI Taxonomy" id="1230097"/>
    <lineage>
        <taxon>Eukaryota</taxon>
        <taxon>Fungi</taxon>
        <taxon>Dikarya</taxon>
        <taxon>Ascomycota</taxon>
        <taxon>Pezizomycotina</taxon>
        <taxon>Sordariomycetes</taxon>
        <taxon>Sordariomycetidae</taxon>
        <taxon>Diaporthales</taxon>
        <taxon>Cytosporaceae</taxon>
        <taxon>Cytospora</taxon>
    </lineage>
</organism>
<protein>
    <submittedName>
        <fullName evidence="2">Uncharacterized protein</fullName>
    </submittedName>
</protein>
<feature type="region of interest" description="Disordered" evidence="1">
    <location>
        <begin position="171"/>
        <end position="271"/>
    </location>
</feature>
<evidence type="ECO:0000313" key="3">
    <source>
        <dbReference type="Proteomes" id="UP000285146"/>
    </source>
</evidence>
<dbReference type="AlphaFoldDB" id="A0A423WYH1"/>
<gene>
    <name evidence="2" type="ORF">VPNG_06214</name>
</gene>
<accession>A0A423WYH1</accession>
<dbReference type="InParanoid" id="A0A423WYH1"/>
<evidence type="ECO:0000256" key="1">
    <source>
        <dbReference type="SAM" id="MobiDB-lite"/>
    </source>
</evidence>
<dbReference type="OrthoDB" id="5223475at2759"/>
<keyword evidence="3" id="KW-1185">Reference proteome</keyword>
<name>A0A423WYH1_9PEZI</name>